<dbReference type="EMBL" id="CP072168">
    <property type="protein sequence ID" value="QYA09732.1"/>
    <property type="molecule type" value="Genomic_DNA"/>
</dbReference>
<dbReference type="OrthoDB" id="9785840at2"/>
<dbReference type="KEGG" id="alf:CFBP5473_17865"/>
<dbReference type="Pfam" id="PF05013">
    <property type="entry name" value="FGase"/>
    <property type="match status" value="1"/>
</dbReference>
<dbReference type="EMBL" id="CP039692">
    <property type="protein sequence ID" value="QCI99831.1"/>
    <property type="molecule type" value="Genomic_DNA"/>
</dbReference>
<keyword evidence="1" id="KW-0378">Hydrolase</keyword>
<name>A0A4D7DSP8_9HYPH</name>
<proteinExistence type="predicted"/>
<evidence type="ECO:0000313" key="1">
    <source>
        <dbReference type="EMBL" id="QCI99831.1"/>
    </source>
</evidence>
<protein>
    <submittedName>
        <fullName evidence="1">N-formylglutamate amidohydrolase</fullName>
    </submittedName>
</protein>
<organism evidence="1 3">
    <name type="scientific">Agrobacterium larrymoorei</name>
    <dbReference type="NCBI Taxonomy" id="160699"/>
    <lineage>
        <taxon>Bacteria</taxon>
        <taxon>Pseudomonadati</taxon>
        <taxon>Pseudomonadota</taxon>
        <taxon>Alphaproteobacteria</taxon>
        <taxon>Hyphomicrobiales</taxon>
        <taxon>Rhizobiaceae</taxon>
        <taxon>Rhizobium/Agrobacterium group</taxon>
        <taxon>Agrobacterium</taxon>
    </lineage>
</organism>
<dbReference type="AlphaFoldDB" id="A0A4D7DSP8"/>
<evidence type="ECO:0000313" key="3">
    <source>
        <dbReference type="Proteomes" id="UP000298545"/>
    </source>
</evidence>
<dbReference type="Proteomes" id="UP000298545">
    <property type="component" value="Chromosome linear"/>
</dbReference>
<dbReference type="STRING" id="1367849.GCA_000518585_01253"/>
<dbReference type="RefSeq" id="WP_037170722.1">
    <property type="nucleotide sequence ID" value="NZ_CP039692.1"/>
</dbReference>
<evidence type="ECO:0000313" key="2">
    <source>
        <dbReference type="EMBL" id="QYA09732.1"/>
    </source>
</evidence>
<dbReference type="Gene3D" id="3.40.630.40">
    <property type="entry name" value="Zn-dependent exopeptidases"/>
    <property type="match status" value="1"/>
</dbReference>
<evidence type="ECO:0000313" key="4">
    <source>
        <dbReference type="Proteomes" id="UP000826513"/>
    </source>
</evidence>
<dbReference type="SUPFAM" id="SSF53187">
    <property type="entry name" value="Zn-dependent exopeptidases"/>
    <property type="match status" value="1"/>
</dbReference>
<gene>
    <name evidence="1" type="ORF">CFBP5473_17865</name>
    <name evidence="2" type="ORF">J5285_20470</name>
</gene>
<reference evidence="1 3" key="1">
    <citation type="submission" date="2019-04" db="EMBL/GenBank/DDBJ databases">
        <title>Complete genome sequence of Agrobacterium larrymoorei CFBP5473.</title>
        <authorList>
            <person name="Haryono M."/>
            <person name="Chou L."/>
            <person name="Lin Y.-C."/>
            <person name="Lai E.-M."/>
            <person name="Kuo C.-H."/>
        </authorList>
    </citation>
    <scope>NUCLEOTIDE SEQUENCE [LARGE SCALE GENOMIC DNA]</scope>
    <source>
        <strain evidence="1 3">CFBP5473</strain>
    </source>
</reference>
<dbReference type="GO" id="GO:0016787">
    <property type="term" value="F:hydrolase activity"/>
    <property type="evidence" value="ECO:0007669"/>
    <property type="project" value="UniProtKB-KW"/>
</dbReference>
<keyword evidence="4" id="KW-1185">Reference proteome</keyword>
<accession>A0A4D7DSP8</accession>
<reference evidence="2 4" key="2">
    <citation type="submission" date="2021-03" db="EMBL/GenBank/DDBJ databases">
        <title>Rapid diversification of plasmids in a genus of pathogenic and nitrogen fixing bacteria.</title>
        <authorList>
            <person name="Weisberg A.J."/>
            <person name="Miller M."/>
            <person name="Ream W."/>
            <person name="Grunwald N.J."/>
            <person name="Chang J.H."/>
        </authorList>
    </citation>
    <scope>NUCLEOTIDE SEQUENCE [LARGE SCALE GENOMIC DNA]</scope>
    <source>
        <strain evidence="2 4">AF3.44</strain>
    </source>
</reference>
<dbReference type="Proteomes" id="UP000826513">
    <property type="component" value="Chromosome 2"/>
</dbReference>
<sequence>MKGNNALAEIGERQIWSASFGDSPVVGTAIHDGHMVRNDLIGLMALSEQERLYEEDPFTAQMIGSLTNRIIGHRSRFELDLNRARDAAIYLEPEQSWGLKVWHTRPDDAALEVSLRTHDDYYAMLQTYLGCIEQRHGRFVVLDIHSYNHRRNGADAEPTPQADAPDINIGTSSMDRERWAPIVDAVIDHFASATIAGRHLNVRENIAFQGRGEQTWFIHQHFPETGCAIAIEFKKFFMDEWTGEVFPSVVEDIRKTISELEPVLEDLLRAGR</sequence>
<dbReference type="InterPro" id="IPR007709">
    <property type="entry name" value="N-FG_amidohydro"/>
</dbReference>